<keyword evidence="8" id="KW-0009">Actin-binding</keyword>
<dbReference type="InterPro" id="IPR001781">
    <property type="entry name" value="Znf_LIM"/>
</dbReference>
<dbReference type="InterPro" id="IPR050540">
    <property type="entry name" value="F-actin_Monoox_Mical"/>
</dbReference>
<evidence type="ECO:0000313" key="13">
    <source>
        <dbReference type="Proteomes" id="UP000492821"/>
    </source>
</evidence>
<keyword evidence="13" id="KW-1185">Reference proteome</keyword>
<keyword evidence="5 9" id="KW-0862">Zinc</keyword>
<dbReference type="GO" id="GO:0016491">
    <property type="term" value="F:oxidoreductase activity"/>
    <property type="evidence" value="ECO:0007669"/>
    <property type="project" value="UniProtKB-KW"/>
</dbReference>
<evidence type="ECO:0000256" key="11">
    <source>
        <dbReference type="SAM" id="MobiDB-lite"/>
    </source>
</evidence>
<feature type="compositionally biased region" description="Pro residues" evidence="11">
    <location>
        <begin position="865"/>
        <end position="876"/>
    </location>
</feature>
<evidence type="ECO:0000256" key="1">
    <source>
        <dbReference type="ARBA" id="ARBA00004496"/>
    </source>
</evidence>
<keyword evidence="7 9" id="KW-0440">LIM domain</keyword>
<evidence type="ECO:0000256" key="4">
    <source>
        <dbReference type="ARBA" id="ARBA00022723"/>
    </source>
</evidence>
<proteinExistence type="predicted"/>
<dbReference type="WBParaSite" id="Pan_g71.t2">
    <property type="protein sequence ID" value="Pan_g71.t2"/>
    <property type="gene ID" value="Pan_g71"/>
</dbReference>
<keyword evidence="6" id="KW-0560">Oxidoreductase</keyword>
<feature type="compositionally biased region" description="Acidic residues" evidence="11">
    <location>
        <begin position="1182"/>
        <end position="1196"/>
    </location>
</feature>
<feature type="compositionally biased region" description="Acidic residues" evidence="11">
    <location>
        <begin position="1123"/>
        <end position="1132"/>
    </location>
</feature>
<keyword evidence="10" id="KW-0175">Coiled coil</keyword>
<dbReference type="GO" id="GO:0005737">
    <property type="term" value="C:cytoplasm"/>
    <property type="evidence" value="ECO:0007669"/>
    <property type="project" value="UniProtKB-SubCell"/>
</dbReference>
<dbReference type="GO" id="GO:0003779">
    <property type="term" value="F:actin binding"/>
    <property type="evidence" value="ECO:0007669"/>
    <property type="project" value="UniProtKB-KW"/>
</dbReference>
<feature type="region of interest" description="Disordered" evidence="11">
    <location>
        <begin position="1122"/>
        <end position="1196"/>
    </location>
</feature>
<evidence type="ECO:0000256" key="8">
    <source>
        <dbReference type="ARBA" id="ARBA00023203"/>
    </source>
</evidence>
<reference evidence="14" key="2">
    <citation type="submission" date="2020-10" db="UniProtKB">
        <authorList>
            <consortium name="WormBaseParasite"/>
        </authorList>
    </citation>
    <scope>IDENTIFICATION</scope>
</reference>
<feature type="region of interest" description="Disordered" evidence="11">
    <location>
        <begin position="1395"/>
        <end position="1438"/>
    </location>
</feature>
<organism evidence="13 14">
    <name type="scientific">Panagrellus redivivus</name>
    <name type="common">Microworm</name>
    <dbReference type="NCBI Taxonomy" id="6233"/>
    <lineage>
        <taxon>Eukaryota</taxon>
        <taxon>Metazoa</taxon>
        <taxon>Ecdysozoa</taxon>
        <taxon>Nematoda</taxon>
        <taxon>Chromadorea</taxon>
        <taxon>Rhabditida</taxon>
        <taxon>Tylenchina</taxon>
        <taxon>Panagrolaimomorpha</taxon>
        <taxon>Panagrolaimoidea</taxon>
        <taxon>Panagrolaimidae</taxon>
        <taxon>Panagrellus</taxon>
    </lineage>
</organism>
<evidence type="ECO:0000256" key="10">
    <source>
        <dbReference type="SAM" id="Coils"/>
    </source>
</evidence>
<evidence type="ECO:0000256" key="2">
    <source>
        <dbReference type="ARBA" id="ARBA00022490"/>
    </source>
</evidence>
<feature type="coiled-coil region" evidence="10">
    <location>
        <begin position="1480"/>
        <end position="1507"/>
    </location>
</feature>
<dbReference type="InterPro" id="IPR036188">
    <property type="entry name" value="FAD/NAD-bd_sf"/>
</dbReference>
<feature type="region of interest" description="Disordered" evidence="11">
    <location>
        <begin position="1072"/>
        <end position="1096"/>
    </location>
</feature>
<dbReference type="PANTHER" id="PTHR23167">
    <property type="entry name" value="CALPONIN HOMOLOGY DOMAIN-CONTAINING PROTEIN DDB_G0272472-RELATED"/>
    <property type="match status" value="1"/>
</dbReference>
<feature type="compositionally biased region" description="Polar residues" evidence="11">
    <location>
        <begin position="1403"/>
        <end position="1427"/>
    </location>
</feature>
<dbReference type="GO" id="GO:0046872">
    <property type="term" value="F:metal ion binding"/>
    <property type="evidence" value="ECO:0007669"/>
    <property type="project" value="UniProtKB-KW"/>
</dbReference>
<dbReference type="SUPFAM" id="SSF51905">
    <property type="entry name" value="FAD/NAD(P)-binding domain"/>
    <property type="match status" value="1"/>
</dbReference>
<name>A0A7E4W531_PANRE</name>
<dbReference type="InterPro" id="IPR036872">
    <property type="entry name" value="CH_dom_sf"/>
</dbReference>
<keyword evidence="2" id="KW-0963">Cytoplasm</keyword>
<feature type="domain" description="LIM zinc-binding" evidence="12">
    <location>
        <begin position="927"/>
        <end position="994"/>
    </location>
</feature>
<feature type="region of interest" description="Disordered" evidence="11">
    <location>
        <begin position="1019"/>
        <end position="1046"/>
    </location>
</feature>
<feature type="region of interest" description="Disordered" evidence="11">
    <location>
        <begin position="896"/>
        <end position="915"/>
    </location>
</feature>
<dbReference type="Pfam" id="PF00890">
    <property type="entry name" value="FAD_binding_2"/>
    <property type="match status" value="1"/>
</dbReference>
<dbReference type="PROSITE" id="PS50023">
    <property type="entry name" value="LIM_DOMAIN_2"/>
    <property type="match status" value="1"/>
</dbReference>
<keyword evidence="3" id="KW-0285">Flavoprotein</keyword>
<dbReference type="Gene3D" id="3.50.50.60">
    <property type="entry name" value="FAD/NAD(P)-binding domain"/>
    <property type="match status" value="1"/>
</dbReference>
<accession>A0A7E4W531</accession>
<dbReference type="PANTHER" id="PTHR23167:SF54">
    <property type="entry name" value="[F-ACTIN]-MONOOXYGENASE MICAL"/>
    <property type="match status" value="1"/>
</dbReference>
<keyword evidence="4 9" id="KW-0479">Metal-binding</keyword>
<feature type="region of interest" description="Disordered" evidence="11">
    <location>
        <begin position="854"/>
        <end position="889"/>
    </location>
</feature>
<comment type="subcellular location">
    <subcellularLocation>
        <location evidence="1">Cytoplasm</location>
    </subcellularLocation>
</comment>
<feature type="region of interest" description="Disordered" evidence="11">
    <location>
        <begin position="1264"/>
        <end position="1287"/>
    </location>
</feature>
<dbReference type="Proteomes" id="UP000492821">
    <property type="component" value="Unassembled WGS sequence"/>
</dbReference>
<evidence type="ECO:0000256" key="9">
    <source>
        <dbReference type="PROSITE-ProRule" id="PRU00125"/>
    </source>
</evidence>
<evidence type="ECO:0000259" key="12">
    <source>
        <dbReference type="PROSITE" id="PS50023"/>
    </source>
</evidence>
<evidence type="ECO:0000256" key="6">
    <source>
        <dbReference type="ARBA" id="ARBA00023002"/>
    </source>
</evidence>
<evidence type="ECO:0000256" key="7">
    <source>
        <dbReference type="ARBA" id="ARBA00023038"/>
    </source>
</evidence>
<dbReference type="SUPFAM" id="SSF47576">
    <property type="entry name" value="Calponin-homology domain, CH-domain"/>
    <property type="match status" value="1"/>
</dbReference>
<dbReference type="InterPro" id="IPR003953">
    <property type="entry name" value="FAD-dep_OxRdtase_2_FAD-bd"/>
</dbReference>
<protein>
    <submittedName>
        <fullName evidence="14">LIM zinc-binding domain-containing protein</fullName>
    </submittedName>
</protein>
<sequence>MPSTASPANGPLLMDASSAFEAFVHANSLKHIQQLFYQICLLTGVNPSLDHSKVYNVIRGIDRGKANSKAQKLFAYLDKRKAMGVYEGQKVCKNMNVLVVGAGPCGLRAAIECALLGAKVVVVEVRDSFSRNNVLHLWEFVIQDLKALGAKIFYPKFCTGSIEHISIRQLQCILMKVALCLGVEVYEEVGYVETIEPSKDGQIGWRSKFTPSGHILENFEHDVVIGADGKKRALPYYPRNTIRGKMAIGITANFINTKSAAEEKVSEIQGVAYIFNQDFFKRMSEKTGIDLENIVYYKDDTHYFVMCAKKASLIQKGVIKKETYDEDTLLKPENIDYELLYKYALQAADFATNQQLPQLDFAMNHKHEPDVAVFDFTSLQTAMHTTKFFERHGRCYVETIVGDSLHEPFWPTGSGCARGFLGVFDAAWMIKNFGINEKPPVAIIGERENVFKLLAQSSKSNLHKAYHRYSIDPTSRYTSVPRGVELADVAAEQLYTDNQAHRLTDFYLQAWGLQRNDADLKRRCALLRLCAAITTKCHVNVFNFGSSNWSDGIALGALIACFRPDLIDFEHVKQFKGTDDLIDRLFDVLKEHYDVSRPCSTMQEWVNMSDERRYDYVEEVVAALKHETNSCLMMSPGLKSTILSSRKRSKVYKYDPSRVKVSEQITRKADILLNAMVNSGVIQEEEQQPESKQPRQALNRVPSIKEVRNTLPEPEATIHHYTPRPTVDRLNPEKVCFVEQVVKGNYDADRRKAMYDEKYRVAEAKTQKMEKAVIEKMEQKLDDTAQGTLSERNRPVDSLEEKIMRENASKARLIARGEFRSCLDDKFKEIDERIAKAEATLKFADLAGVNSVTGGRPASEAPLSKPIPPPTPPKPAMIPSSSLDDDRENANGRDVVFRAPTSGRPAPSRPQSSPNDLYASVLAQRKNICALCNTQVFLAEKMDIDKVMIHKRCFKCSYCQQPLRIGNCTLDRSLMDDWGRRWYCQQHIGLRQVEKVMRLQKNGKTSARTSVAVVTPTPAIRPPMVAGDRPSDTSKDSSTTSSSLYTEGYRSPASFTVRTINRMKERIAQVATMGTPEQPEFAISRPAATTNAGPSSLTVRPAMGAIAALGSPRLPRASAIIEVPEDQPESEIIEIGTKDSTPGPSGDGDDYHKHVLEPQSSSEISTGLDDDTDSTEHSLETAESEEASNTDDDSDEAEMWNEFNEVLENTLTKAIDPKTTPNVSEEQASKWIQTFNKRKSFLTMMRSPKSVYSTPMVNATPRRGEEFYTPMSTPLTTRPGRAALGNGSAYSTVVNGDDMFENMPSMQRNKLNGSPPDSDFVTPKVSFNDSLPRIGASESGKESGIKARLRSLRSSRLSGERRKTVALEPFSSSGPALSLYADQKERELTAHAEAFEEKEEQQSRVQSGTTTTIEIAPSSSLSGSQMETPKRASFMSRSAEARRLRAKTLTNGINKDDLQVAFENTPPAIAASPQNIARVQKQVTKILRKQEAERQRTEQDVQRALDETEHRIKEVMDVGIQLEDNLGKVSAPRDFWLLENWLLYVQEYVQLRLKEDDLHRQVRSISLSQKYQMLKAQLMEVQDEDKVEKDKSLMKQMIDTLDEIQQLHTETSKNMRKSTMFDIPQLIEDKHNDFNNFGAVFRATEPLNYDIFLY</sequence>
<dbReference type="InterPro" id="IPR057494">
    <property type="entry name" value="Rossman_Mical"/>
</dbReference>
<dbReference type="Gene3D" id="2.10.110.10">
    <property type="entry name" value="Cysteine Rich Protein"/>
    <property type="match status" value="1"/>
</dbReference>
<feature type="compositionally biased region" description="Polar residues" evidence="11">
    <location>
        <begin position="1087"/>
        <end position="1096"/>
    </location>
</feature>
<dbReference type="Pfam" id="PF25413">
    <property type="entry name" value="Rossman_Mical"/>
    <property type="match status" value="1"/>
</dbReference>
<evidence type="ECO:0000256" key="5">
    <source>
        <dbReference type="ARBA" id="ARBA00022833"/>
    </source>
</evidence>
<dbReference type="Gene3D" id="1.10.418.10">
    <property type="entry name" value="Calponin-like domain"/>
    <property type="match status" value="1"/>
</dbReference>
<evidence type="ECO:0000313" key="14">
    <source>
        <dbReference type="WBParaSite" id="Pan_g71.t2"/>
    </source>
</evidence>
<reference evidence="13" key="1">
    <citation type="journal article" date="2013" name="Genetics">
        <title>The draft genome and transcriptome of Panagrellus redivivus are shaped by the harsh demands of a free-living lifestyle.</title>
        <authorList>
            <person name="Srinivasan J."/>
            <person name="Dillman A.R."/>
            <person name="Macchietto M.G."/>
            <person name="Heikkinen L."/>
            <person name="Lakso M."/>
            <person name="Fracchia K.M."/>
            <person name="Antoshechkin I."/>
            <person name="Mortazavi A."/>
            <person name="Wong G."/>
            <person name="Sternberg P.W."/>
        </authorList>
    </citation>
    <scope>NUCLEOTIDE SEQUENCE [LARGE SCALE GENOMIC DNA]</scope>
    <source>
        <strain evidence="13">MT8872</strain>
    </source>
</reference>
<evidence type="ECO:0000256" key="3">
    <source>
        <dbReference type="ARBA" id="ARBA00022630"/>
    </source>
</evidence>